<sequence>MYFIIFSIKREITEQYYYKADLMKRFFLEWLRNPASRHHHRQLSYITEPFPFESYLDKELIEESSEKNGSFCRRFFDFALPYDIIVDKNYCCLFQCDSLWQAESVAFSPLRMSTHTFYIIETTGEHYGWITSEARQRLLS</sequence>
<reference evidence="1 2" key="1">
    <citation type="submission" date="2018-01" db="EMBL/GenBank/DDBJ databases">
        <title>The whole genome sequencing and assembly of Halobacillus litoralis ERB031 strain.</title>
        <authorList>
            <person name="Lee S.-J."/>
            <person name="Park M.-K."/>
            <person name="Kim J.-Y."/>
            <person name="Lee Y.-J."/>
            <person name="Yi H."/>
            <person name="Bahn Y.-S."/>
            <person name="Kim J.F."/>
            <person name="Lee D.-W."/>
        </authorList>
    </citation>
    <scope>NUCLEOTIDE SEQUENCE [LARGE SCALE GENOMIC DNA]</scope>
    <source>
        <strain evidence="1 2">ERB 031</strain>
    </source>
</reference>
<organism evidence="1 2">
    <name type="scientific">Halobacillus litoralis</name>
    <dbReference type="NCBI Taxonomy" id="45668"/>
    <lineage>
        <taxon>Bacteria</taxon>
        <taxon>Bacillati</taxon>
        <taxon>Bacillota</taxon>
        <taxon>Bacilli</taxon>
        <taxon>Bacillales</taxon>
        <taxon>Bacillaceae</taxon>
        <taxon>Halobacillus</taxon>
    </lineage>
</organism>
<dbReference type="RefSeq" id="WP_128522671.1">
    <property type="nucleotide sequence ID" value="NZ_CANLVY010000004.1"/>
</dbReference>
<evidence type="ECO:0008006" key="3">
    <source>
        <dbReference type="Google" id="ProtNLM"/>
    </source>
</evidence>
<dbReference type="Pfam" id="PF10747">
    <property type="entry name" value="SirA"/>
    <property type="match status" value="1"/>
</dbReference>
<dbReference type="InterPro" id="IPR019683">
    <property type="entry name" value="SirA"/>
</dbReference>
<gene>
    <name evidence="1" type="ORF">HLI_01190</name>
</gene>
<proteinExistence type="predicted"/>
<dbReference type="Gene3D" id="3.30.310.250">
    <property type="entry name" value="Sporulation inhibitor of replication protein SirA"/>
    <property type="match status" value="1"/>
</dbReference>
<dbReference type="AlphaFoldDB" id="A0A410M7G5"/>
<dbReference type="OrthoDB" id="2736584at2"/>
<protein>
    <recommendedName>
        <fullName evidence="3">Sporulation inhibitor of replication protein SirA</fullName>
    </recommendedName>
</protein>
<evidence type="ECO:0000313" key="2">
    <source>
        <dbReference type="Proteomes" id="UP000287756"/>
    </source>
</evidence>
<accession>A0A410M7G5</accession>
<dbReference type="KEGG" id="hli:HLI_01190"/>
<name>A0A410M7G5_9BACI</name>
<dbReference type="EMBL" id="CP026118">
    <property type="protein sequence ID" value="QAS50908.1"/>
    <property type="molecule type" value="Genomic_DNA"/>
</dbReference>
<evidence type="ECO:0000313" key="1">
    <source>
        <dbReference type="EMBL" id="QAS50908.1"/>
    </source>
</evidence>
<dbReference type="InterPro" id="IPR038449">
    <property type="entry name" value="SirA_sf"/>
</dbReference>
<dbReference type="Proteomes" id="UP000287756">
    <property type="component" value="Chromosome"/>
</dbReference>